<keyword evidence="3" id="KW-1185">Reference proteome</keyword>
<dbReference type="Proteomes" id="UP000248014">
    <property type="component" value="Unassembled WGS sequence"/>
</dbReference>
<evidence type="ECO:0000313" key="3">
    <source>
        <dbReference type="Proteomes" id="UP000248014"/>
    </source>
</evidence>
<dbReference type="Gene3D" id="3.40.50.720">
    <property type="entry name" value="NAD(P)-binding Rossmann-like Domain"/>
    <property type="match status" value="1"/>
</dbReference>
<dbReference type="GO" id="GO:0061503">
    <property type="term" value="F:tRNA threonylcarbamoyladenosine dehydratase"/>
    <property type="evidence" value="ECO:0007669"/>
    <property type="project" value="TreeGrafter"/>
</dbReference>
<keyword evidence="2" id="KW-0548">Nucleotidyltransferase</keyword>
<dbReference type="EMBL" id="QJJM01000018">
    <property type="protein sequence ID" value="PXW68328.1"/>
    <property type="molecule type" value="Genomic_DNA"/>
</dbReference>
<feature type="domain" description="THIF-type NAD/FAD binding fold" evidence="1">
    <location>
        <begin position="222"/>
        <end position="420"/>
    </location>
</feature>
<name>A0A2V3UPB2_9SPHN</name>
<protein>
    <submittedName>
        <fullName evidence="2">Molybdopterin/thiamine biosynthesis adenylyltransferase</fullName>
    </submittedName>
</protein>
<dbReference type="AlphaFoldDB" id="A0A2V3UPB2"/>
<reference evidence="2 3" key="1">
    <citation type="submission" date="2018-05" db="EMBL/GenBank/DDBJ databases">
        <title>Genomic Encyclopedia of Type Strains, Phase IV (KMG-IV): sequencing the most valuable type-strain genomes for metagenomic binning, comparative biology and taxonomic classification.</title>
        <authorList>
            <person name="Goeker M."/>
        </authorList>
    </citation>
    <scope>NUCLEOTIDE SEQUENCE [LARGE SCALE GENOMIC DNA]</scope>
    <source>
        <strain evidence="2 3">DSM 3183</strain>
    </source>
</reference>
<proteinExistence type="predicted"/>
<dbReference type="PANTHER" id="PTHR43267:SF1">
    <property type="entry name" value="TRNA THREONYLCARBAMOYLADENOSINE DEHYDRATASE"/>
    <property type="match status" value="1"/>
</dbReference>
<dbReference type="InterPro" id="IPR000594">
    <property type="entry name" value="ThiF_NAD_FAD-bd"/>
</dbReference>
<accession>A0A2V3UPB2</accession>
<evidence type="ECO:0000313" key="2">
    <source>
        <dbReference type="EMBL" id="PXW68328.1"/>
    </source>
</evidence>
<dbReference type="InterPro" id="IPR045886">
    <property type="entry name" value="ThiF/MoeB/HesA"/>
</dbReference>
<organism evidence="2 3">
    <name type="scientific">Blastomonas natatoria</name>
    <dbReference type="NCBI Taxonomy" id="34015"/>
    <lineage>
        <taxon>Bacteria</taxon>
        <taxon>Pseudomonadati</taxon>
        <taxon>Pseudomonadota</taxon>
        <taxon>Alphaproteobacteria</taxon>
        <taxon>Sphingomonadales</taxon>
        <taxon>Sphingomonadaceae</taxon>
        <taxon>Blastomonas</taxon>
    </lineage>
</organism>
<evidence type="ECO:0000259" key="1">
    <source>
        <dbReference type="Pfam" id="PF00899"/>
    </source>
</evidence>
<gene>
    <name evidence="2" type="ORF">C7451_11851</name>
</gene>
<dbReference type="InterPro" id="IPR035985">
    <property type="entry name" value="Ubiquitin-activating_enz"/>
</dbReference>
<dbReference type="Pfam" id="PF00899">
    <property type="entry name" value="ThiF"/>
    <property type="match status" value="1"/>
</dbReference>
<dbReference type="PANTHER" id="PTHR43267">
    <property type="entry name" value="TRNA THREONYLCARBAMOYLADENOSINE DEHYDRATASE"/>
    <property type="match status" value="1"/>
</dbReference>
<dbReference type="GO" id="GO:0016779">
    <property type="term" value="F:nucleotidyltransferase activity"/>
    <property type="evidence" value="ECO:0007669"/>
    <property type="project" value="UniProtKB-KW"/>
</dbReference>
<dbReference type="GO" id="GO:0008641">
    <property type="term" value="F:ubiquitin-like modifier activating enzyme activity"/>
    <property type="evidence" value="ECO:0007669"/>
    <property type="project" value="InterPro"/>
</dbReference>
<dbReference type="GO" id="GO:0061504">
    <property type="term" value="P:cyclic threonylcarbamoyladenosine biosynthetic process"/>
    <property type="evidence" value="ECO:0007669"/>
    <property type="project" value="TreeGrafter"/>
</dbReference>
<sequence length="484" mass="51397">MRPAEVAAYCYQEALSLVLENEAGRNTDDFHLDFSAYWRRQLENAPAVWVWLGRDQSSRLVAAWHGQAFTLIAENEDDCQSWLNHRFGPKKERSVRSALVVGLDALPSPSDYPVNGGKLRRLIAKSAPDSLAIFDRFVSSMSGNAVVVLGGKTLDGEPAWAPVIVSDGISSSGGKSRAGALRGFRTSRKPPALQVLDRGVKRASPTLVDAYISRLEGGLGEGLAAKRVVIFGCGSLGAGVAKILLQSGIRRMVLVDPENLGWENIARHELGGDSVGKAKATELANRFTLMYPHVREILATVDSWQSLARRDPGVLTEADLILSLIGDWNSEAALNDLQRAPGGAITAPILYGWLEEHAGAAHALAIGKAGSCFRCGFDTTGGATVPATKWTSKGPNVCGGATSVYGAVELAPSQALVASLAIDLLLGRASAPVRRSWLAPRSTIGGLGGRINAAWESVYGDVECGGRMMAAPWPQKVDCSCSSP</sequence>
<keyword evidence="2" id="KW-0808">Transferase</keyword>
<dbReference type="SUPFAM" id="SSF69572">
    <property type="entry name" value="Activating enzymes of the ubiquitin-like proteins"/>
    <property type="match status" value="1"/>
</dbReference>
<comment type="caution">
    <text evidence="2">The sequence shown here is derived from an EMBL/GenBank/DDBJ whole genome shotgun (WGS) entry which is preliminary data.</text>
</comment>